<name>A0A379FJU9_PROMI</name>
<organism evidence="7 8">
    <name type="scientific">Proteus mirabilis</name>
    <dbReference type="NCBI Taxonomy" id="584"/>
    <lineage>
        <taxon>Bacteria</taxon>
        <taxon>Pseudomonadati</taxon>
        <taxon>Pseudomonadota</taxon>
        <taxon>Gammaproteobacteria</taxon>
        <taxon>Enterobacterales</taxon>
        <taxon>Morganellaceae</taxon>
        <taxon>Proteus</taxon>
    </lineage>
</organism>
<feature type="transmembrane region" description="Helical" evidence="5">
    <location>
        <begin position="305"/>
        <end position="325"/>
    </location>
</feature>
<protein>
    <submittedName>
        <fullName evidence="7">Sodium/calcium exchanger protein</fullName>
    </submittedName>
</protein>
<dbReference type="NCBIfam" id="TIGR00367">
    <property type="entry name" value="calcium/sodium antiporter"/>
    <property type="match status" value="1"/>
</dbReference>
<keyword evidence="3 5" id="KW-1133">Transmembrane helix</keyword>
<evidence type="ECO:0000256" key="3">
    <source>
        <dbReference type="ARBA" id="ARBA00022989"/>
    </source>
</evidence>
<dbReference type="GO" id="GO:0005262">
    <property type="term" value="F:calcium channel activity"/>
    <property type="evidence" value="ECO:0007669"/>
    <property type="project" value="TreeGrafter"/>
</dbReference>
<dbReference type="GO" id="GO:0006874">
    <property type="term" value="P:intracellular calcium ion homeostasis"/>
    <property type="evidence" value="ECO:0007669"/>
    <property type="project" value="TreeGrafter"/>
</dbReference>
<evidence type="ECO:0000259" key="6">
    <source>
        <dbReference type="Pfam" id="PF01699"/>
    </source>
</evidence>
<dbReference type="PANTHER" id="PTHR10846">
    <property type="entry name" value="SODIUM/POTASSIUM/CALCIUM EXCHANGER"/>
    <property type="match status" value="1"/>
</dbReference>
<dbReference type="RefSeq" id="WP_036932408.1">
    <property type="nucleotide sequence ID" value="NZ_CAXOHW010000011.1"/>
</dbReference>
<feature type="domain" description="Sodium/calcium exchanger membrane region" evidence="6">
    <location>
        <begin position="5"/>
        <end position="143"/>
    </location>
</feature>
<dbReference type="EMBL" id="UGTS01000004">
    <property type="protein sequence ID" value="SUC21321.1"/>
    <property type="molecule type" value="Genomic_DNA"/>
</dbReference>
<feature type="transmembrane region" description="Helical" evidence="5">
    <location>
        <begin position="68"/>
        <end position="93"/>
    </location>
</feature>
<feature type="domain" description="Sodium/calcium exchanger membrane region" evidence="6">
    <location>
        <begin position="177"/>
        <end position="318"/>
    </location>
</feature>
<gene>
    <name evidence="7" type="primary">yrbG</name>
    <name evidence="7" type="ORF">NCTC11938_02244</name>
</gene>
<feature type="transmembrane region" description="Helical" evidence="5">
    <location>
        <begin position="177"/>
        <end position="196"/>
    </location>
</feature>
<reference evidence="7 8" key="1">
    <citation type="submission" date="2018-06" db="EMBL/GenBank/DDBJ databases">
        <authorList>
            <consortium name="Pathogen Informatics"/>
            <person name="Doyle S."/>
        </authorList>
    </citation>
    <scope>NUCLEOTIDE SEQUENCE [LARGE SCALE GENOMIC DNA]</scope>
    <source>
        <strain evidence="7 8">NCTC11938</strain>
    </source>
</reference>
<dbReference type="InterPro" id="IPR004481">
    <property type="entry name" value="K/Na/Ca-exchanger"/>
</dbReference>
<sequence>MLITLSLLIVGLMLLVYASDRLVYGASVFAQSLKLPPAVIGIVIVGMGTSLPELFVATDAAIHNLPEIAIGTAIGSSLTNLLLIAGIGAMIYPMNIQSAVLKKELPLMIIVILLAGLVVSNSHLGLREGCLLFFIGFASLFLMIKMLHKTLTQVRHVLPLETLSRFELQTNPRNSVALFWVVIALLIIPVATRMIIDNVFIIMQQYHLSGFLVGLTLLSIGTSLPELATTVVAALRRENELALGNIIGANIFNLTFVLGMPALLSPSTFNMQAFYFSFTVLVVAGLLFSLFSLGRKQRLNRGKGIFLLVCFIVYITVLCVAHSLLT</sequence>
<feature type="transmembrane region" description="Helical" evidence="5">
    <location>
        <begin position="208"/>
        <end position="235"/>
    </location>
</feature>
<keyword evidence="2 5" id="KW-0812">Transmembrane</keyword>
<dbReference type="AlphaFoldDB" id="A0A379FJU9"/>
<accession>A0A379FJU9</accession>
<dbReference type="Pfam" id="PF01699">
    <property type="entry name" value="Na_Ca_ex"/>
    <property type="match status" value="2"/>
</dbReference>
<dbReference type="InterPro" id="IPR044880">
    <property type="entry name" value="NCX_ion-bd_dom_sf"/>
</dbReference>
<feature type="transmembrane region" description="Helical" evidence="5">
    <location>
        <begin position="105"/>
        <end position="124"/>
    </location>
</feature>
<comment type="subcellular location">
    <subcellularLocation>
        <location evidence="1">Membrane</location>
        <topology evidence="1">Multi-pass membrane protein</topology>
    </subcellularLocation>
</comment>
<evidence type="ECO:0000256" key="5">
    <source>
        <dbReference type="SAM" id="Phobius"/>
    </source>
</evidence>
<evidence type="ECO:0000313" key="8">
    <source>
        <dbReference type="Proteomes" id="UP000254191"/>
    </source>
</evidence>
<proteinExistence type="predicted"/>
<feature type="transmembrane region" description="Helical" evidence="5">
    <location>
        <begin position="35"/>
        <end position="56"/>
    </location>
</feature>
<keyword evidence="4 5" id="KW-0472">Membrane</keyword>
<evidence type="ECO:0000256" key="1">
    <source>
        <dbReference type="ARBA" id="ARBA00004141"/>
    </source>
</evidence>
<feature type="transmembrane region" description="Helical" evidence="5">
    <location>
        <begin position="273"/>
        <end position="293"/>
    </location>
</feature>
<dbReference type="PANTHER" id="PTHR10846:SF8">
    <property type="entry name" value="INNER MEMBRANE PROTEIN YRBG"/>
    <property type="match status" value="1"/>
</dbReference>
<evidence type="ECO:0000256" key="4">
    <source>
        <dbReference type="ARBA" id="ARBA00023136"/>
    </source>
</evidence>
<dbReference type="GO" id="GO:0005886">
    <property type="term" value="C:plasma membrane"/>
    <property type="evidence" value="ECO:0007669"/>
    <property type="project" value="TreeGrafter"/>
</dbReference>
<dbReference type="Gene3D" id="1.20.1420.30">
    <property type="entry name" value="NCX, central ion-binding region"/>
    <property type="match status" value="1"/>
</dbReference>
<dbReference type="InterPro" id="IPR004837">
    <property type="entry name" value="NaCa_Exmemb"/>
</dbReference>
<evidence type="ECO:0000256" key="2">
    <source>
        <dbReference type="ARBA" id="ARBA00022692"/>
    </source>
</evidence>
<dbReference type="Proteomes" id="UP000254191">
    <property type="component" value="Unassembled WGS sequence"/>
</dbReference>
<evidence type="ECO:0000313" key="7">
    <source>
        <dbReference type="EMBL" id="SUC21321.1"/>
    </source>
</evidence>
<dbReference type="GO" id="GO:0008273">
    <property type="term" value="F:calcium, potassium:sodium antiporter activity"/>
    <property type="evidence" value="ECO:0007669"/>
    <property type="project" value="TreeGrafter"/>
</dbReference>